<dbReference type="OrthoDB" id="10261807at2759"/>
<dbReference type="RefSeq" id="XP_004339040.1">
    <property type="nucleotide sequence ID" value="XM_004338992.1"/>
</dbReference>
<dbReference type="InterPro" id="IPR014710">
    <property type="entry name" value="RmlC-like_jellyroll"/>
</dbReference>
<dbReference type="AlphaFoldDB" id="L8GVQ7"/>
<dbReference type="GeneID" id="14917769"/>
<dbReference type="OMA" id="NLRVWND"/>
<dbReference type="VEuPathDB" id="AmoebaDB:ACA1_132400"/>
<sequence length="285" mass="32230">MSSLAKRIKIRRSQERGHAKHGWLNTYHTFSFAMYHDPRFTGWSSLRVLNEDRVAPSQGFGAHPHSNYEIFSYVISGSLEHRDTLSNREVIKRGGVQFTSAGSGIMHSEYNHSRTKPVHFLQIWLKPDQRELEPNYQTVDFTDEEKHGRLCLIVTSKYHGADQNTNNNNKKTKADTSADELKEEKTPIVINQNAQVYASLLARDEAVSYGFGPERCGYVHVCDTGGRLRLLDDRSDEEIVLEAGDGAFIQAGTRLQLVGANAAEEDGKRVEFLLFDLVKEKGSSW</sequence>
<dbReference type="InterPro" id="IPR012093">
    <property type="entry name" value="Pirin"/>
</dbReference>
<dbReference type="InterPro" id="IPR041602">
    <property type="entry name" value="Quercetinase_C"/>
</dbReference>
<dbReference type="Pfam" id="PF02678">
    <property type="entry name" value="Pirin"/>
    <property type="match status" value="1"/>
</dbReference>
<comment type="similarity">
    <text evidence="1 2">Belongs to the pirin family.</text>
</comment>
<evidence type="ECO:0000313" key="5">
    <source>
        <dbReference type="EMBL" id="ELR17027.1"/>
    </source>
</evidence>
<protein>
    <submittedName>
        <fullName evidence="5">Pirin domain containing protein</fullName>
    </submittedName>
</protein>
<dbReference type="PANTHER" id="PTHR43212:SF3">
    <property type="entry name" value="QUERCETIN 2,3-DIOXYGENASE"/>
    <property type="match status" value="1"/>
</dbReference>
<dbReference type="SUPFAM" id="SSF51182">
    <property type="entry name" value="RmlC-like cupins"/>
    <property type="match status" value="1"/>
</dbReference>
<evidence type="ECO:0000256" key="2">
    <source>
        <dbReference type="RuleBase" id="RU003457"/>
    </source>
</evidence>
<dbReference type="CDD" id="cd02910">
    <property type="entry name" value="cupin_Yhhw_N"/>
    <property type="match status" value="1"/>
</dbReference>
<name>L8GVQ7_ACACF</name>
<dbReference type="Proteomes" id="UP000011083">
    <property type="component" value="Unassembled WGS sequence"/>
</dbReference>
<evidence type="ECO:0000313" key="6">
    <source>
        <dbReference type="Proteomes" id="UP000011083"/>
    </source>
</evidence>
<keyword evidence="6" id="KW-1185">Reference proteome</keyword>
<reference evidence="5 6" key="1">
    <citation type="journal article" date="2013" name="Genome Biol.">
        <title>Genome of Acanthamoeba castellanii highlights extensive lateral gene transfer and early evolution of tyrosine kinase signaling.</title>
        <authorList>
            <person name="Clarke M."/>
            <person name="Lohan A.J."/>
            <person name="Liu B."/>
            <person name="Lagkouvardos I."/>
            <person name="Roy S."/>
            <person name="Zafar N."/>
            <person name="Bertelli C."/>
            <person name="Schilde C."/>
            <person name="Kianianmomeni A."/>
            <person name="Burglin T.R."/>
            <person name="Frech C."/>
            <person name="Turcotte B."/>
            <person name="Kopec K.O."/>
            <person name="Synnott J.M."/>
            <person name="Choo C."/>
            <person name="Paponov I."/>
            <person name="Finkler A."/>
            <person name="Soon Heng Tan C."/>
            <person name="Hutchins A.P."/>
            <person name="Weinmeier T."/>
            <person name="Rattei T."/>
            <person name="Chu J.S."/>
            <person name="Gimenez G."/>
            <person name="Irimia M."/>
            <person name="Rigden D.J."/>
            <person name="Fitzpatrick D.A."/>
            <person name="Lorenzo-Morales J."/>
            <person name="Bateman A."/>
            <person name="Chiu C.H."/>
            <person name="Tang P."/>
            <person name="Hegemann P."/>
            <person name="Fromm H."/>
            <person name="Raoult D."/>
            <person name="Greub G."/>
            <person name="Miranda-Saavedra D."/>
            <person name="Chen N."/>
            <person name="Nash P."/>
            <person name="Ginger M.L."/>
            <person name="Horn M."/>
            <person name="Schaap P."/>
            <person name="Caler L."/>
            <person name="Loftus B."/>
        </authorList>
    </citation>
    <scope>NUCLEOTIDE SEQUENCE [LARGE SCALE GENOMIC DNA]</scope>
    <source>
        <strain evidence="5 6">Neff</strain>
    </source>
</reference>
<dbReference type="InterPro" id="IPR003829">
    <property type="entry name" value="Pirin_N_dom"/>
</dbReference>
<dbReference type="Pfam" id="PF17954">
    <property type="entry name" value="Pirin_C_2"/>
    <property type="match status" value="1"/>
</dbReference>
<evidence type="ECO:0000256" key="1">
    <source>
        <dbReference type="ARBA" id="ARBA00008416"/>
    </source>
</evidence>
<feature type="domain" description="Quercetin 2,3-dioxygenase C-terminal cupin" evidence="4">
    <location>
        <begin position="184"/>
        <end position="277"/>
    </location>
</feature>
<dbReference type="InterPro" id="IPR011051">
    <property type="entry name" value="RmlC_Cupin_sf"/>
</dbReference>
<dbReference type="PANTHER" id="PTHR43212">
    <property type="entry name" value="QUERCETIN 2,3-DIOXYGENASE"/>
    <property type="match status" value="1"/>
</dbReference>
<organism evidence="5 6">
    <name type="scientific">Acanthamoeba castellanii (strain ATCC 30010 / Neff)</name>
    <dbReference type="NCBI Taxonomy" id="1257118"/>
    <lineage>
        <taxon>Eukaryota</taxon>
        <taxon>Amoebozoa</taxon>
        <taxon>Discosea</taxon>
        <taxon>Longamoebia</taxon>
        <taxon>Centramoebida</taxon>
        <taxon>Acanthamoebidae</taxon>
        <taxon>Acanthamoeba</taxon>
    </lineage>
</organism>
<dbReference type="Gene3D" id="2.60.120.10">
    <property type="entry name" value="Jelly Rolls"/>
    <property type="match status" value="2"/>
</dbReference>
<gene>
    <name evidence="5" type="ORF">ACA1_132400</name>
</gene>
<dbReference type="KEGG" id="acan:ACA1_132400"/>
<evidence type="ECO:0000259" key="3">
    <source>
        <dbReference type="Pfam" id="PF02678"/>
    </source>
</evidence>
<accession>L8GVQ7</accession>
<feature type="domain" description="Pirin N-terminal" evidence="3">
    <location>
        <begin position="14"/>
        <end position="125"/>
    </location>
</feature>
<dbReference type="EMBL" id="KB007975">
    <property type="protein sequence ID" value="ELR17027.1"/>
    <property type="molecule type" value="Genomic_DNA"/>
</dbReference>
<proteinExistence type="inferred from homology"/>
<dbReference type="STRING" id="1257118.L8GVQ7"/>
<evidence type="ECO:0000259" key="4">
    <source>
        <dbReference type="Pfam" id="PF17954"/>
    </source>
</evidence>